<dbReference type="PaxDb" id="1123384-AJ81_10220"/>
<gene>
    <name evidence="1" type="ORF">AJ81_10220</name>
</gene>
<proteinExistence type="predicted"/>
<dbReference type="Gene3D" id="3.40.1690.10">
    <property type="entry name" value="secretion proteins EscU"/>
    <property type="match status" value="1"/>
</dbReference>
<sequence length="83" mass="9490">MDCTREIAVALGYDPERFDAPFVIAKGKGELARKILEEAKKHNVPIVRSPELVKKLYELEILQQIPEELFIAVAEILVFIRNL</sequence>
<dbReference type="InterPro" id="IPR006135">
    <property type="entry name" value="T3SS_substrate_exporter"/>
</dbReference>
<dbReference type="SUPFAM" id="SSF160544">
    <property type="entry name" value="EscU C-terminal domain-like"/>
    <property type="match status" value="1"/>
</dbReference>
<keyword evidence="2" id="KW-1185">Reference proteome</keyword>
<dbReference type="PRINTS" id="PR00950">
    <property type="entry name" value="TYPE3IMSPROT"/>
</dbReference>
<dbReference type="PANTHER" id="PTHR30531">
    <property type="entry name" value="FLAGELLAR BIOSYNTHETIC PROTEIN FLHB"/>
    <property type="match status" value="1"/>
</dbReference>
<accession>A0A0X1KT36</accession>
<organism evidence="1 2">
    <name type="scientific">Pseudothermotoga hypogea DSM 11164 = NBRC 106472</name>
    <dbReference type="NCBI Taxonomy" id="1123384"/>
    <lineage>
        <taxon>Bacteria</taxon>
        <taxon>Thermotogati</taxon>
        <taxon>Thermotogota</taxon>
        <taxon>Thermotogae</taxon>
        <taxon>Thermotogales</taxon>
        <taxon>Thermotogaceae</taxon>
        <taxon>Pseudothermotoga</taxon>
    </lineage>
</organism>
<protein>
    <submittedName>
        <fullName evidence="1">FlhB</fullName>
    </submittedName>
</protein>
<reference evidence="1 2" key="1">
    <citation type="submission" date="2014-01" db="EMBL/GenBank/DDBJ databases">
        <title>Genome sequencing of Thermotog hypogea.</title>
        <authorList>
            <person name="Zhang X."/>
            <person name="Alvare G."/>
            <person name="Fristensky B."/>
            <person name="Chen L."/>
            <person name="Suen T."/>
            <person name="Chen Q."/>
            <person name="Ma K."/>
        </authorList>
    </citation>
    <scope>NUCLEOTIDE SEQUENCE [LARGE SCALE GENOMIC DNA]</scope>
    <source>
        <strain evidence="1 2">DSM 11164</strain>
    </source>
</reference>
<dbReference type="PANTHER" id="PTHR30531:SF12">
    <property type="entry name" value="FLAGELLAR BIOSYNTHETIC PROTEIN FLHB"/>
    <property type="match status" value="1"/>
</dbReference>
<dbReference type="KEGG" id="phy:AJ81_10220"/>
<dbReference type="RefSeq" id="WP_031502664.1">
    <property type="nucleotide sequence ID" value="NC_022795.1"/>
</dbReference>
<dbReference type="InterPro" id="IPR029025">
    <property type="entry name" value="T3SS_substrate_exporter_C"/>
</dbReference>
<dbReference type="GO" id="GO:0005886">
    <property type="term" value="C:plasma membrane"/>
    <property type="evidence" value="ECO:0007669"/>
    <property type="project" value="TreeGrafter"/>
</dbReference>
<dbReference type="Proteomes" id="UP000077469">
    <property type="component" value="Chromosome"/>
</dbReference>
<name>A0A0X1KT36_9THEM</name>
<dbReference type="STRING" id="1123384.AJ81_10220"/>
<evidence type="ECO:0000313" key="1">
    <source>
        <dbReference type="EMBL" id="AJC74487.1"/>
    </source>
</evidence>
<dbReference type="Pfam" id="PF01312">
    <property type="entry name" value="Bac_export_2"/>
    <property type="match status" value="1"/>
</dbReference>
<dbReference type="GO" id="GO:0009306">
    <property type="term" value="P:protein secretion"/>
    <property type="evidence" value="ECO:0007669"/>
    <property type="project" value="InterPro"/>
</dbReference>
<evidence type="ECO:0000313" key="2">
    <source>
        <dbReference type="Proteomes" id="UP000077469"/>
    </source>
</evidence>
<dbReference type="EMBL" id="CP007141">
    <property type="protein sequence ID" value="AJC74487.1"/>
    <property type="molecule type" value="Genomic_DNA"/>
</dbReference>
<dbReference type="PATRIC" id="fig|1123384.7.peg.2051"/>
<dbReference type="AlphaFoldDB" id="A0A0X1KT36"/>